<keyword evidence="2" id="KW-1185">Reference proteome</keyword>
<protein>
    <submittedName>
        <fullName evidence="1">Uncharacterized protein</fullName>
    </submittedName>
</protein>
<gene>
    <name evidence="1" type="ORF">DPMN_084266</name>
</gene>
<organism evidence="1 2">
    <name type="scientific">Dreissena polymorpha</name>
    <name type="common">Zebra mussel</name>
    <name type="synonym">Mytilus polymorpha</name>
    <dbReference type="NCBI Taxonomy" id="45954"/>
    <lineage>
        <taxon>Eukaryota</taxon>
        <taxon>Metazoa</taxon>
        <taxon>Spiralia</taxon>
        <taxon>Lophotrochozoa</taxon>
        <taxon>Mollusca</taxon>
        <taxon>Bivalvia</taxon>
        <taxon>Autobranchia</taxon>
        <taxon>Heteroconchia</taxon>
        <taxon>Euheterodonta</taxon>
        <taxon>Imparidentia</taxon>
        <taxon>Neoheterodontei</taxon>
        <taxon>Myida</taxon>
        <taxon>Dreissenoidea</taxon>
        <taxon>Dreissenidae</taxon>
        <taxon>Dreissena</taxon>
    </lineage>
</organism>
<accession>A0A9D4BJ82</accession>
<proteinExistence type="predicted"/>
<dbReference type="EMBL" id="JAIWYP010000016">
    <property type="protein sequence ID" value="KAH3696789.1"/>
    <property type="molecule type" value="Genomic_DNA"/>
</dbReference>
<name>A0A9D4BJ82_DREPO</name>
<evidence type="ECO:0000313" key="1">
    <source>
        <dbReference type="EMBL" id="KAH3696789.1"/>
    </source>
</evidence>
<reference evidence="1" key="1">
    <citation type="journal article" date="2019" name="bioRxiv">
        <title>The Genome of the Zebra Mussel, Dreissena polymorpha: A Resource for Invasive Species Research.</title>
        <authorList>
            <person name="McCartney M.A."/>
            <person name="Auch B."/>
            <person name="Kono T."/>
            <person name="Mallez S."/>
            <person name="Zhang Y."/>
            <person name="Obille A."/>
            <person name="Becker A."/>
            <person name="Abrahante J.E."/>
            <person name="Garbe J."/>
            <person name="Badalamenti J.P."/>
            <person name="Herman A."/>
            <person name="Mangelson H."/>
            <person name="Liachko I."/>
            <person name="Sullivan S."/>
            <person name="Sone E.D."/>
            <person name="Koren S."/>
            <person name="Silverstein K.A.T."/>
            <person name="Beckman K.B."/>
            <person name="Gohl D.M."/>
        </authorList>
    </citation>
    <scope>NUCLEOTIDE SEQUENCE</scope>
    <source>
        <strain evidence="1">Duluth1</strain>
        <tissue evidence="1">Whole animal</tissue>
    </source>
</reference>
<reference evidence="1" key="2">
    <citation type="submission" date="2020-11" db="EMBL/GenBank/DDBJ databases">
        <authorList>
            <person name="McCartney M.A."/>
            <person name="Auch B."/>
            <person name="Kono T."/>
            <person name="Mallez S."/>
            <person name="Becker A."/>
            <person name="Gohl D.M."/>
            <person name="Silverstein K.A.T."/>
            <person name="Koren S."/>
            <person name="Bechman K.B."/>
            <person name="Herman A."/>
            <person name="Abrahante J.E."/>
            <person name="Garbe J."/>
        </authorList>
    </citation>
    <scope>NUCLEOTIDE SEQUENCE</scope>
    <source>
        <strain evidence="1">Duluth1</strain>
        <tissue evidence="1">Whole animal</tissue>
    </source>
</reference>
<comment type="caution">
    <text evidence="1">The sequence shown here is derived from an EMBL/GenBank/DDBJ whole genome shotgun (WGS) entry which is preliminary data.</text>
</comment>
<evidence type="ECO:0000313" key="2">
    <source>
        <dbReference type="Proteomes" id="UP000828390"/>
    </source>
</evidence>
<dbReference type="AlphaFoldDB" id="A0A9D4BJ82"/>
<dbReference type="Proteomes" id="UP000828390">
    <property type="component" value="Unassembled WGS sequence"/>
</dbReference>
<sequence>MDLCKLFPVEVDVRQSVHRLMTAVGTTGWERRVAIQKVSQAAERTSSWLWREERS</sequence>